<dbReference type="EMBL" id="GGEC01077264">
    <property type="protein sequence ID" value="MBX57748.1"/>
    <property type="molecule type" value="Transcribed_RNA"/>
</dbReference>
<organism evidence="1">
    <name type="scientific">Rhizophora mucronata</name>
    <name type="common">Asiatic mangrove</name>
    <dbReference type="NCBI Taxonomy" id="61149"/>
    <lineage>
        <taxon>Eukaryota</taxon>
        <taxon>Viridiplantae</taxon>
        <taxon>Streptophyta</taxon>
        <taxon>Embryophyta</taxon>
        <taxon>Tracheophyta</taxon>
        <taxon>Spermatophyta</taxon>
        <taxon>Magnoliopsida</taxon>
        <taxon>eudicotyledons</taxon>
        <taxon>Gunneridae</taxon>
        <taxon>Pentapetalae</taxon>
        <taxon>rosids</taxon>
        <taxon>fabids</taxon>
        <taxon>Malpighiales</taxon>
        <taxon>Rhizophoraceae</taxon>
        <taxon>Rhizophora</taxon>
    </lineage>
</organism>
<proteinExistence type="predicted"/>
<accession>A0A2P2PSN2</accession>
<reference evidence="1" key="1">
    <citation type="submission" date="2018-02" db="EMBL/GenBank/DDBJ databases">
        <title>Rhizophora mucronata_Transcriptome.</title>
        <authorList>
            <person name="Meera S.P."/>
            <person name="Sreeshan A."/>
            <person name="Augustine A."/>
        </authorList>
    </citation>
    <scope>NUCLEOTIDE SEQUENCE</scope>
    <source>
        <tissue evidence="1">Leaf</tissue>
    </source>
</reference>
<evidence type="ECO:0000313" key="1">
    <source>
        <dbReference type="EMBL" id="MBX57748.1"/>
    </source>
</evidence>
<protein>
    <submittedName>
        <fullName evidence="1">Uncharacterized protein</fullName>
    </submittedName>
</protein>
<dbReference type="AlphaFoldDB" id="A0A2P2PSN2"/>
<name>A0A2P2PSN2_RHIMU</name>
<sequence>MNAVMRVEKLKKTKNRDKNLPLHCICWMTNSSISNPNPTSEFCVATVKLTSYKSLLHPSWQPQQLRHPKTCKEHSIQKVQQEHKESTVEQDQDTKYCIYHIHRWNYINSSGSKYVCERGMNVYCDQSKYVFSYQER</sequence>